<dbReference type="GO" id="GO:0016791">
    <property type="term" value="F:phosphatase activity"/>
    <property type="evidence" value="ECO:0007669"/>
    <property type="project" value="InterPro"/>
</dbReference>
<dbReference type="Gene3D" id="3.40.50.1000">
    <property type="entry name" value="HAD superfamily/HAD-like"/>
    <property type="match status" value="1"/>
</dbReference>
<dbReference type="Proteomes" id="UP000807306">
    <property type="component" value="Unassembled WGS sequence"/>
</dbReference>
<reference evidence="1" key="1">
    <citation type="submission" date="2020-11" db="EMBL/GenBank/DDBJ databases">
        <authorList>
            <consortium name="DOE Joint Genome Institute"/>
            <person name="Ahrendt S."/>
            <person name="Riley R."/>
            <person name="Andreopoulos W."/>
            <person name="Labutti K."/>
            <person name="Pangilinan J."/>
            <person name="Ruiz-Duenas F.J."/>
            <person name="Barrasa J.M."/>
            <person name="Sanchez-Garcia M."/>
            <person name="Camarero S."/>
            <person name="Miyauchi S."/>
            <person name="Serrano A."/>
            <person name="Linde D."/>
            <person name="Babiker R."/>
            <person name="Drula E."/>
            <person name="Ayuso-Fernandez I."/>
            <person name="Pacheco R."/>
            <person name="Padilla G."/>
            <person name="Ferreira P."/>
            <person name="Barriuso J."/>
            <person name="Kellner H."/>
            <person name="Castanera R."/>
            <person name="Alfaro M."/>
            <person name="Ramirez L."/>
            <person name="Pisabarro A.G."/>
            <person name="Kuo A."/>
            <person name="Tritt A."/>
            <person name="Lipzen A."/>
            <person name="He G."/>
            <person name="Yan M."/>
            <person name="Ng V."/>
            <person name="Cullen D."/>
            <person name="Martin F."/>
            <person name="Rosso M.-N."/>
            <person name="Henrissat B."/>
            <person name="Hibbett D."/>
            <person name="Martinez A.T."/>
            <person name="Grigoriev I.V."/>
        </authorList>
    </citation>
    <scope>NUCLEOTIDE SEQUENCE</scope>
    <source>
        <strain evidence="1">CBS 506.95</strain>
    </source>
</reference>
<organism evidence="1 2">
    <name type="scientific">Crepidotus variabilis</name>
    <dbReference type="NCBI Taxonomy" id="179855"/>
    <lineage>
        <taxon>Eukaryota</taxon>
        <taxon>Fungi</taxon>
        <taxon>Dikarya</taxon>
        <taxon>Basidiomycota</taxon>
        <taxon>Agaricomycotina</taxon>
        <taxon>Agaricomycetes</taxon>
        <taxon>Agaricomycetidae</taxon>
        <taxon>Agaricales</taxon>
        <taxon>Agaricineae</taxon>
        <taxon>Crepidotaceae</taxon>
        <taxon>Crepidotus</taxon>
    </lineage>
</organism>
<evidence type="ECO:0000313" key="2">
    <source>
        <dbReference type="Proteomes" id="UP000807306"/>
    </source>
</evidence>
<dbReference type="AlphaFoldDB" id="A0A9P6E8I2"/>
<name>A0A9P6E8I2_9AGAR</name>
<dbReference type="Pfam" id="PF12689">
    <property type="entry name" value="Acid_PPase"/>
    <property type="match status" value="1"/>
</dbReference>
<dbReference type="InterPro" id="IPR010036">
    <property type="entry name" value="MDP_1_eu_arc"/>
</dbReference>
<dbReference type="OrthoDB" id="2865258at2759"/>
<gene>
    <name evidence="1" type="ORF">CPB83DRAFT_909757</name>
</gene>
<evidence type="ECO:0000313" key="1">
    <source>
        <dbReference type="EMBL" id="KAF9524648.1"/>
    </source>
</evidence>
<protein>
    <submittedName>
        <fullName evidence="1">Uncharacterized protein</fullName>
    </submittedName>
</protein>
<comment type="caution">
    <text evidence="1">The sequence shown here is derived from an EMBL/GenBank/DDBJ whole genome shotgun (WGS) entry which is preliminary data.</text>
</comment>
<sequence>MAEPDRGTFTADNTIVTVILEDVPRLGQGTCSAPVMTLCECWGHGHSMNERGLFAAFRSFLASLVLDSISLPDCSARKLERTLRWGLDVPPRSPFWDPRGHRVRRGVVKAWTIWQGYLDYTKRGKGKGAFTIQEDNIDRVDRWLLQDRTNKNNWIRVYDDISNVINDILKNGAQLAIVLRNLSRPFCDRTLYYFNAINPKDGKEWTIIDLAQFDEIKNESKANHWRRIRQWAGCDYSDMLMFDDEALNNVVRIELGEGSPLNLLAPYRWGFAWHVTASVTRAKFFLTWNNNFNKERSSVCEVWVKDYDAWIRANKIWVPENNGNIPLMNNMTATAEATGRNQEDRDRFIGDKWGVPMPYVLFCQHHWFNGFPPPQKRWTELVIYTQIYRTLFEVVPLKDADLNKITDVEPFPYGQQIKPWRITVPAETRAEFLQYKEKDLYDLSA</sequence>
<dbReference type="InterPro" id="IPR023214">
    <property type="entry name" value="HAD_sf"/>
</dbReference>
<proteinExistence type="predicted"/>
<accession>A0A9P6E8I2</accession>
<dbReference type="EMBL" id="MU157895">
    <property type="protein sequence ID" value="KAF9524648.1"/>
    <property type="molecule type" value="Genomic_DNA"/>
</dbReference>
<keyword evidence="2" id="KW-1185">Reference proteome</keyword>